<keyword evidence="7" id="KW-0479">Metal-binding</keyword>
<dbReference type="GO" id="GO:0005509">
    <property type="term" value="F:calcium ion binding"/>
    <property type="evidence" value="ECO:0007669"/>
    <property type="project" value="InterPro"/>
</dbReference>
<dbReference type="InterPro" id="IPR050749">
    <property type="entry name" value="Glycosyl_Hydrolase_47"/>
</dbReference>
<keyword evidence="9 11" id="KW-0326">Glycosidase</keyword>
<evidence type="ECO:0000256" key="4">
    <source>
        <dbReference type="ARBA" id="ARBA00022801"/>
    </source>
</evidence>
<keyword evidence="4 9" id="KW-0378">Hydrolase</keyword>
<feature type="binding site" evidence="7">
    <location>
        <position position="587"/>
    </location>
    <ligand>
        <name>Ca(2+)</name>
        <dbReference type="ChEBI" id="CHEBI:29108"/>
    </ligand>
</feature>
<comment type="cofactor">
    <cofactor evidence="1 7">
        <name>Ca(2+)</name>
        <dbReference type="ChEBI" id="CHEBI:29108"/>
    </cofactor>
</comment>
<dbReference type="PANTHER" id="PTHR11742:SF49">
    <property type="entry name" value="ALPHA-1,2-MANNOSIDASE"/>
    <property type="match status" value="1"/>
</dbReference>
<name>A0A8J8W0F7_9EURO</name>
<protein>
    <recommendedName>
        <fullName evidence="9">alpha-1,2-Mannosidase</fullName>
        <ecNumber evidence="9">3.2.1.-</ecNumber>
    </recommendedName>
</protein>
<dbReference type="PANTHER" id="PTHR11742">
    <property type="entry name" value="MANNOSYL-OLIGOSACCHARIDE ALPHA-1,2-MANNOSIDASE-RELATED"/>
    <property type="match status" value="1"/>
</dbReference>
<evidence type="ECO:0000313" key="12">
    <source>
        <dbReference type="Proteomes" id="UP000631181"/>
    </source>
</evidence>
<evidence type="ECO:0000256" key="5">
    <source>
        <dbReference type="ARBA" id="ARBA00023157"/>
    </source>
</evidence>
<evidence type="ECO:0000256" key="7">
    <source>
        <dbReference type="PIRSR" id="PIRSR601382-2"/>
    </source>
</evidence>
<dbReference type="InterPro" id="IPR001382">
    <property type="entry name" value="Glyco_hydro_47"/>
</dbReference>
<evidence type="ECO:0000256" key="6">
    <source>
        <dbReference type="PIRSR" id="PIRSR601382-1"/>
    </source>
</evidence>
<evidence type="ECO:0000256" key="8">
    <source>
        <dbReference type="PIRSR" id="PIRSR601382-3"/>
    </source>
</evidence>
<keyword evidence="7" id="KW-0106">Calcium</keyword>
<comment type="pathway">
    <text evidence="2">Protein modification; protein glycosylation.</text>
</comment>
<dbReference type="GO" id="GO:0036503">
    <property type="term" value="P:ERAD pathway"/>
    <property type="evidence" value="ECO:0007669"/>
    <property type="project" value="UniProtKB-ARBA"/>
</dbReference>
<dbReference type="SUPFAM" id="SSF48225">
    <property type="entry name" value="Seven-hairpin glycosidases"/>
    <property type="match status" value="1"/>
</dbReference>
<comment type="similarity">
    <text evidence="3 9">Belongs to the glycosyl hydrolase 47 family.</text>
</comment>
<dbReference type="InterPro" id="IPR012341">
    <property type="entry name" value="6hp_glycosidase-like_sf"/>
</dbReference>
<keyword evidence="10" id="KW-0812">Transmembrane</keyword>
<feature type="active site" evidence="6">
    <location>
        <position position="501"/>
    </location>
</feature>
<feature type="active site" evidence="6">
    <location>
        <position position="320"/>
    </location>
</feature>
<dbReference type="PRINTS" id="PR00747">
    <property type="entry name" value="GLYHDRLASE47"/>
</dbReference>
<feature type="disulfide bond" evidence="8">
    <location>
        <begin position="394"/>
        <end position="423"/>
    </location>
</feature>
<evidence type="ECO:0000256" key="9">
    <source>
        <dbReference type="RuleBase" id="RU361193"/>
    </source>
</evidence>
<dbReference type="EMBL" id="WIWV01000138">
    <property type="protein sequence ID" value="KAF7712990.1"/>
    <property type="molecule type" value="Genomic_DNA"/>
</dbReference>
<feature type="transmembrane region" description="Helical" evidence="10">
    <location>
        <begin position="12"/>
        <end position="29"/>
    </location>
</feature>
<dbReference type="OrthoDB" id="8118055at2759"/>
<dbReference type="Gene3D" id="1.50.10.10">
    <property type="match status" value="1"/>
</dbReference>
<organism evidence="11 12">
    <name type="scientific">Penicillium ucsense</name>
    <dbReference type="NCBI Taxonomy" id="2839758"/>
    <lineage>
        <taxon>Eukaryota</taxon>
        <taxon>Fungi</taxon>
        <taxon>Dikarya</taxon>
        <taxon>Ascomycota</taxon>
        <taxon>Pezizomycotina</taxon>
        <taxon>Eurotiomycetes</taxon>
        <taxon>Eurotiomycetidae</taxon>
        <taxon>Eurotiales</taxon>
        <taxon>Aspergillaceae</taxon>
        <taxon>Penicillium</taxon>
    </lineage>
</organism>
<dbReference type="GO" id="GO:0004571">
    <property type="term" value="F:mannosyl-oligosaccharide 1,2-alpha-mannosidase activity"/>
    <property type="evidence" value="ECO:0007669"/>
    <property type="project" value="InterPro"/>
</dbReference>
<keyword evidence="5 8" id="KW-1015">Disulfide bond</keyword>
<sequence length="596" mass="67803">MVAHRKSRSLTTTILFLLFAYICLIWLPLHQLGKRHHQHPQPPPLDSTFTSQTTIHLNSTVEKHPVPSYIPLPTSPTSIPRIQYDFPPESRPERKARLKKQKAVKQAFLHAWNGYKDHAWLHDEVSPQSGGYMDTFSGWGATLVDSLDALIIMGLDEELDLALEAIAHIDFTTTRSEDVNVFEITIRYMGGFLAAHDLSHGRHPVLLQKAQELGEMIYNAFDTPNRMPQMRWEWSKSAQGEGIEAGERTSLAEIGSLTLEFTRLSQLTGNPKYFDAVQRITAELKQGQSRTRLPGLWPVFIDAKSLNFGWSQFALGGGADSTYEYLPKQHILLGAQRDEYRLMYEAAMETIKSKFLFRAMTQAEDKRILFTLNAMGLMGGALHGVEYVQEHLKCFLGGMVGLASKVFNRTEDMWIARGLTDGCIWAYDSMPTGIMPEIMAVSPCEDMEKCPWDEGKWYEDVLGQAIHSRKYLEHAQDVVEREGLSPGVVGITDPAYNLRPEAIESIFIMYRISGDKSLQDVAWRMFQNIDRVTRTKYGHSAINDVRNPLPKLSDKMESFWLAETLKYFYLIFSDPELISLDEYVLSTEAHPFKRPS</sequence>
<evidence type="ECO:0000256" key="3">
    <source>
        <dbReference type="ARBA" id="ARBA00007658"/>
    </source>
</evidence>
<reference evidence="11" key="1">
    <citation type="journal article" date="2020" name="Front. Microbiol.">
        <title>Gene regulatory networks of Penicillium echinulatum 2HH and Penicillium oxalicum 114-2 inferred by a computational biology approach.</title>
        <authorList>
            <person name="Lenz A.R."/>
            <person name="Galan-Vasquez E."/>
            <person name="Balbinot E."/>
            <person name="De Abreu F.P."/>
            <person name="De Oliveira N.S."/>
            <person name="Da Rosa L.O."/>
            <person name="De Avila E Silva S."/>
            <person name="Camassola M."/>
            <person name="Dillon A.J.P."/>
            <person name="Perez-Rueda E."/>
        </authorList>
    </citation>
    <scope>NUCLEOTIDE SEQUENCE</scope>
    <source>
        <strain evidence="11">S1M29</strain>
    </source>
</reference>
<accession>A0A8J8W0F7</accession>
<evidence type="ECO:0000256" key="10">
    <source>
        <dbReference type="SAM" id="Phobius"/>
    </source>
</evidence>
<feature type="active site" description="Proton donor" evidence="6">
    <location>
        <position position="183"/>
    </location>
</feature>
<keyword evidence="10" id="KW-0472">Membrane</keyword>
<evidence type="ECO:0000256" key="2">
    <source>
        <dbReference type="ARBA" id="ARBA00004922"/>
    </source>
</evidence>
<dbReference type="GO" id="GO:0016020">
    <property type="term" value="C:membrane"/>
    <property type="evidence" value="ECO:0007669"/>
    <property type="project" value="InterPro"/>
</dbReference>
<dbReference type="UniPathway" id="UPA00378"/>
<keyword evidence="12" id="KW-1185">Reference proteome</keyword>
<comment type="caution">
    <text evidence="11">The sequence shown here is derived from an EMBL/GenBank/DDBJ whole genome shotgun (WGS) entry which is preliminary data.</text>
</comment>
<dbReference type="AlphaFoldDB" id="A0A8J8W0F7"/>
<dbReference type="EC" id="3.2.1.-" evidence="9"/>
<dbReference type="FunFam" id="1.50.10.10:FF:000037">
    <property type="entry name" value="alpha-1,2-Mannosidase"/>
    <property type="match status" value="1"/>
</dbReference>
<evidence type="ECO:0000313" key="11">
    <source>
        <dbReference type="EMBL" id="KAF7712990.1"/>
    </source>
</evidence>
<evidence type="ECO:0000256" key="1">
    <source>
        <dbReference type="ARBA" id="ARBA00001913"/>
    </source>
</evidence>
<feature type="active site" description="Proton donor" evidence="6">
    <location>
        <position position="437"/>
    </location>
</feature>
<keyword evidence="10" id="KW-1133">Transmembrane helix</keyword>
<gene>
    <name evidence="11" type="ORF">PECM_001728</name>
</gene>
<dbReference type="Proteomes" id="UP000631181">
    <property type="component" value="Unassembled WGS sequence"/>
</dbReference>
<dbReference type="Pfam" id="PF01532">
    <property type="entry name" value="Glyco_hydro_47"/>
    <property type="match status" value="1"/>
</dbReference>
<dbReference type="GO" id="GO:0005783">
    <property type="term" value="C:endoplasmic reticulum"/>
    <property type="evidence" value="ECO:0007669"/>
    <property type="project" value="TreeGrafter"/>
</dbReference>
<dbReference type="GO" id="GO:0005975">
    <property type="term" value="P:carbohydrate metabolic process"/>
    <property type="evidence" value="ECO:0007669"/>
    <property type="project" value="InterPro"/>
</dbReference>
<proteinExistence type="inferred from homology"/>
<dbReference type="InterPro" id="IPR036026">
    <property type="entry name" value="Seven-hairpin_glycosidases"/>
</dbReference>